<dbReference type="Pfam" id="PF25095">
    <property type="entry name" value="C2H2-zf_KIN17"/>
    <property type="match status" value="1"/>
</dbReference>
<dbReference type="Pfam" id="PF10357">
    <property type="entry name" value="WH_KIN17"/>
    <property type="match status" value="1"/>
</dbReference>
<dbReference type="InterPro" id="IPR036236">
    <property type="entry name" value="Znf_C2H2_sf"/>
</dbReference>
<feature type="transmembrane region" description="Helical" evidence="7">
    <location>
        <begin position="118"/>
        <end position="137"/>
    </location>
</feature>
<keyword evidence="7" id="KW-0472">Membrane</keyword>
<feature type="transmembrane region" description="Helical" evidence="7">
    <location>
        <begin position="149"/>
        <end position="167"/>
    </location>
</feature>
<comment type="similarity">
    <text evidence="1">Belongs to the KIN17 family.</text>
</comment>
<evidence type="ECO:0000256" key="2">
    <source>
        <dbReference type="ARBA" id="ARBA00022723"/>
    </source>
</evidence>
<dbReference type="EMBL" id="CAJNOJ010000177">
    <property type="protein sequence ID" value="CAF1247663.1"/>
    <property type="molecule type" value="Genomic_DNA"/>
</dbReference>
<dbReference type="InterPro" id="IPR041995">
    <property type="entry name" value="KOW_KIN17"/>
</dbReference>
<evidence type="ECO:0000256" key="1">
    <source>
        <dbReference type="ARBA" id="ARBA00008517"/>
    </source>
</evidence>
<keyword evidence="5" id="KW-0175">Coiled coil</keyword>
<evidence type="ECO:0000259" key="8">
    <source>
        <dbReference type="PROSITE" id="PS00028"/>
    </source>
</evidence>
<proteinExistence type="inferred from homology"/>
<evidence type="ECO:0000313" key="9">
    <source>
        <dbReference type="EMBL" id="CAF1247663.1"/>
    </source>
</evidence>
<evidence type="ECO:0000256" key="6">
    <source>
        <dbReference type="SAM" id="MobiDB-lite"/>
    </source>
</evidence>
<sequence length="694" mass="79537">MAESTPSSNPSPKKDSLFWGKIVATQYLIRHPFWKSFSLPIIIGQISANTQADYTTSNYLIIVYILIAFHFLSGVFVSDRKFRHALGFLPHIVALGCTSYLFYSNILQQLTPWLKIRIIIHSLGTISTFCFIASLHTSSLSFRAILRRLSSYSNVFYLVLNSYVLWWSTDETNLFDTSLWTFVIRTHAILCFLASGGFCLDIFIIQSCQLAIYLICSTLALDLCILYKASQSTANYWLLIDYIVDDIAIICGCFYFYQFNLHQKNKLKKQDSKISLTFENMGKDGGFLTPKAIGNRIKAKGLQKLRWYCQSCQKQCRDENGFKCHIQSESHQRQLLLVGENSGKYVANYSHEFHSGFFSTLRRSFGTKRVLANTVYCEYIKDRDHIHMNATRWVALAGYVRWLGSQGLCEIEQTERGWYVTLIDKDPDSVRREMDSEKKQKMDLDDEQRRQKLIAEQIKRDQERGIQQPEPVYSDLVRKDEDEKVQVTFNQMVVAEKKKTLPTSILVTSSKKRQTTTDETPDGVEAKKQKAEMQEEPAATESVFKKPLPVASSKPKKSALEELREMEEKRKEAKNRKDYWLHEGIVVKIITSKLGDKCYKKKGVVTKVEDRYQAVVKIIDTNDKVRVDQAHVETVIPAIGKKVLIVNGAYRGEEATLEDIHQDTFSVDLTLTTGPMVGMRCNNVAYEDVSKLAD</sequence>
<dbReference type="AlphaFoldDB" id="A0A814ZSL6"/>
<dbReference type="InterPro" id="IPR038254">
    <property type="entry name" value="KIN17_WH-like_sf"/>
</dbReference>
<feature type="transmembrane region" description="Helical" evidence="7">
    <location>
        <begin position="210"/>
        <end position="230"/>
    </location>
</feature>
<evidence type="ECO:0000256" key="4">
    <source>
        <dbReference type="ARBA" id="ARBA00022833"/>
    </source>
</evidence>
<dbReference type="SMART" id="SM01253">
    <property type="entry name" value="Kin17_mid"/>
    <property type="match status" value="1"/>
</dbReference>
<feature type="transmembrane region" description="Helical" evidence="7">
    <location>
        <begin position="59"/>
        <end position="78"/>
    </location>
</feature>
<dbReference type="Proteomes" id="UP000663852">
    <property type="component" value="Unassembled WGS sequence"/>
</dbReference>
<organism evidence="9 10">
    <name type="scientific">Adineta ricciae</name>
    <name type="common">Rotifer</name>
    <dbReference type="NCBI Taxonomy" id="249248"/>
    <lineage>
        <taxon>Eukaryota</taxon>
        <taxon>Metazoa</taxon>
        <taxon>Spiralia</taxon>
        <taxon>Gnathifera</taxon>
        <taxon>Rotifera</taxon>
        <taxon>Eurotatoria</taxon>
        <taxon>Bdelloidea</taxon>
        <taxon>Adinetida</taxon>
        <taxon>Adinetidae</taxon>
        <taxon>Adineta</taxon>
    </lineage>
</organism>
<evidence type="ECO:0000256" key="7">
    <source>
        <dbReference type="SAM" id="Phobius"/>
    </source>
</evidence>
<dbReference type="GO" id="GO:0006974">
    <property type="term" value="P:DNA damage response"/>
    <property type="evidence" value="ECO:0007669"/>
    <property type="project" value="TreeGrafter"/>
</dbReference>
<keyword evidence="7" id="KW-1133">Transmembrane helix</keyword>
<dbReference type="InterPro" id="IPR037321">
    <property type="entry name" value="KIN17-like"/>
</dbReference>
<dbReference type="GO" id="GO:0005634">
    <property type="term" value="C:nucleus"/>
    <property type="evidence" value="ECO:0007669"/>
    <property type="project" value="TreeGrafter"/>
</dbReference>
<dbReference type="InterPro" id="IPR041330">
    <property type="entry name" value="KN17_SH3"/>
</dbReference>
<feature type="transmembrane region" description="Helical" evidence="7">
    <location>
        <begin position="179"/>
        <end position="203"/>
    </location>
</feature>
<dbReference type="InterPro" id="IPR029371">
    <property type="entry name" value="TMEM101"/>
</dbReference>
<accession>A0A814ZSL6</accession>
<feature type="region of interest" description="Disordered" evidence="6">
    <location>
        <begin position="509"/>
        <end position="543"/>
    </location>
</feature>
<protein>
    <recommendedName>
        <fullName evidence="8">C2H2-type domain-containing protein</fullName>
    </recommendedName>
</protein>
<evidence type="ECO:0000313" key="10">
    <source>
        <dbReference type="Proteomes" id="UP000663852"/>
    </source>
</evidence>
<feature type="transmembrane region" description="Helical" evidence="7">
    <location>
        <begin position="85"/>
        <end position="106"/>
    </location>
</feature>
<dbReference type="InterPro" id="IPR056767">
    <property type="entry name" value="C2H2-Znf_KIN17"/>
</dbReference>
<feature type="compositionally biased region" description="Basic and acidic residues" evidence="6">
    <location>
        <begin position="524"/>
        <end position="533"/>
    </location>
</feature>
<evidence type="ECO:0000256" key="3">
    <source>
        <dbReference type="ARBA" id="ARBA00022771"/>
    </source>
</evidence>
<dbReference type="PROSITE" id="PS00028">
    <property type="entry name" value="ZINC_FINGER_C2H2_1"/>
    <property type="match status" value="1"/>
</dbReference>
<evidence type="ECO:0000256" key="5">
    <source>
        <dbReference type="SAM" id="Coils"/>
    </source>
</evidence>
<keyword evidence="3" id="KW-0863">Zinc-finger</keyword>
<keyword evidence="2" id="KW-0479">Metal-binding</keyword>
<feature type="transmembrane region" description="Helical" evidence="7">
    <location>
        <begin position="236"/>
        <end position="257"/>
    </location>
</feature>
<dbReference type="CDD" id="cd13155">
    <property type="entry name" value="KOW_KIN17"/>
    <property type="match status" value="1"/>
</dbReference>
<dbReference type="FunFam" id="2.30.30.30:FF:000021">
    <property type="entry name" value="DNA/RNA-binding protein KIN17, putative"/>
    <property type="match status" value="1"/>
</dbReference>
<reference evidence="9" key="1">
    <citation type="submission" date="2021-02" db="EMBL/GenBank/DDBJ databases">
        <authorList>
            <person name="Nowell W R."/>
        </authorList>
    </citation>
    <scope>NUCLEOTIDE SEQUENCE</scope>
</reference>
<dbReference type="InterPro" id="IPR014722">
    <property type="entry name" value="Rib_uL2_dom2"/>
</dbReference>
<dbReference type="PANTHER" id="PTHR12805">
    <property type="entry name" value="KIN17 KIN, ANTIGENIC DETERMINANT OF RECA PROTEIN HOMOLOG"/>
    <property type="match status" value="1"/>
</dbReference>
<dbReference type="SUPFAM" id="SSF57667">
    <property type="entry name" value="beta-beta-alpha zinc fingers"/>
    <property type="match status" value="1"/>
</dbReference>
<dbReference type="Pfam" id="PF15111">
    <property type="entry name" value="TMEM101"/>
    <property type="match status" value="1"/>
</dbReference>
<dbReference type="GO" id="GO:0008270">
    <property type="term" value="F:zinc ion binding"/>
    <property type="evidence" value="ECO:0007669"/>
    <property type="project" value="UniProtKB-KW"/>
</dbReference>
<gene>
    <name evidence="9" type="ORF">EDS130_LOCUS27797</name>
</gene>
<dbReference type="Gene3D" id="1.10.10.2030">
    <property type="entry name" value="DNA/RNA-binding protein Kin17, conserved domain"/>
    <property type="match status" value="1"/>
</dbReference>
<dbReference type="PANTHER" id="PTHR12805:SF0">
    <property type="entry name" value="DNA_RNA-BINDING PROTEIN KIN17"/>
    <property type="match status" value="1"/>
</dbReference>
<dbReference type="Pfam" id="PF25092">
    <property type="entry name" value="SH3_KIN17_C"/>
    <property type="match status" value="1"/>
</dbReference>
<dbReference type="OrthoDB" id="10266249at2759"/>
<dbReference type="Gene3D" id="2.30.30.140">
    <property type="match status" value="1"/>
</dbReference>
<feature type="coiled-coil region" evidence="5">
    <location>
        <begin position="556"/>
        <end position="583"/>
    </location>
</feature>
<keyword evidence="4" id="KW-0862">Zinc</keyword>
<dbReference type="Gene3D" id="2.30.30.30">
    <property type="match status" value="1"/>
</dbReference>
<dbReference type="GO" id="GO:0006260">
    <property type="term" value="P:DNA replication"/>
    <property type="evidence" value="ECO:0007669"/>
    <property type="project" value="TreeGrafter"/>
</dbReference>
<dbReference type="InterPro" id="IPR019447">
    <property type="entry name" value="DNA/RNA-bd_Kin17_WH-like_dom"/>
</dbReference>
<dbReference type="FunFam" id="1.10.10.2030:FF:000001">
    <property type="entry name" value="DNA/RNA-binding protein KIN17, putative"/>
    <property type="match status" value="1"/>
</dbReference>
<dbReference type="InterPro" id="IPR013087">
    <property type="entry name" value="Znf_C2H2_type"/>
</dbReference>
<name>A0A814ZSL6_ADIRI</name>
<keyword evidence="7" id="KW-0812">Transmembrane</keyword>
<feature type="domain" description="C2H2-type" evidence="8">
    <location>
        <begin position="309"/>
        <end position="331"/>
    </location>
</feature>
<dbReference type="GO" id="GO:0003690">
    <property type="term" value="F:double-stranded DNA binding"/>
    <property type="evidence" value="ECO:0007669"/>
    <property type="project" value="TreeGrafter"/>
</dbReference>
<dbReference type="Pfam" id="PF18131">
    <property type="entry name" value="KN17_SH3"/>
    <property type="match status" value="1"/>
</dbReference>
<comment type="caution">
    <text evidence="9">The sequence shown here is derived from an EMBL/GenBank/DDBJ whole genome shotgun (WGS) entry which is preliminary data.</text>
</comment>